<protein>
    <recommendedName>
        <fullName evidence="2">Uroporphyrinogen decarboxylase (URO-D) domain-containing protein</fullName>
    </recommendedName>
</protein>
<name>X1IBP5_9ZZZZ</name>
<dbReference type="AlphaFoldDB" id="X1IBP5"/>
<gene>
    <name evidence="1" type="ORF">S03H2_46801</name>
</gene>
<dbReference type="InterPro" id="IPR038071">
    <property type="entry name" value="UROD/MetE-like_sf"/>
</dbReference>
<dbReference type="Gene3D" id="3.20.20.210">
    <property type="match status" value="1"/>
</dbReference>
<evidence type="ECO:0008006" key="2">
    <source>
        <dbReference type="Google" id="ProtNLM"/>
    </source>
</evidence>
<proteinExistence type="predicted"/>
<reference evidence="1" key="1">
    <citation type="journal article" date="2014" name="Front. Microbiol.">
        <title>High frequency of phylogenetically diverse reductive dehalogenase-homologous genes in deep subseafloor sedimentary metagenomes.</title>
        <authorList>
            <person name="Kawai M."/>
            <person name="Futagami T."/>
            <person name="Toyoda A."/>
            <person name="Takaki Y."/>
            <person name="Nishi S."/>
            <person name="Hori S."/>
            <person name="Arai W."/>
            <person name="Tsubouchi T."/>
            <person name="Morono Y."/>
            <person name="Uchiyama I."/>
            <person name="Ito T."/>
            <person name="Fujiyama A."/>
            <person name="Inagaki F."/>
            <person name="Takami H."/>
        </authorList>
    </citation>
    <scope>NUCLEOTIDE SEQUENCE</scope>
    <source>
        <strain evidence="1">Expedition CK06-06</strain>
    </source>
</reference>
<feature type="non-terminal residue" evidence="1">
    <location>
        <position position="1"/>
    </location>
</feature>
<comment type="caution">
    <text evidence="1">The sequence shown here is derived from an EMBL/GenBank/DDBJ whole genome shotgun (WGS) entry which is preliminary data.</text>
</comment>
<evidence type="ECO:0000313" key="1">
    <source>
        <dbReference type="EMBL" id="GAH66705.1"/>
    </source>
</evidence>
<organism evidence="1">
    <name type="scientific">marine sediment metagenome</name>
    <dbReference type="NCBI Taxonomy" id="412755"/>
    <lineage>
        <taxon>unclassified sequences</taxon>
        <taxon>metagenomes</taxon>
        <taxon>ecological metagenomes</taxon>
    </lineage>
</organism>
<dbReference type="SUPFAM" id="SSF51726">
    <property type="entry name" value="UROD/MetE-like"/>
    <property type="match status" value="1"/>
</dbReference>
<dbReference type="EMBL" id="BARU01029420">
    <property type="protein sequence ID" value="GAH66705.1"/>
    <property type="molecule type" value="Genomic_DNA"/>
</dbReference>
<sequence length="183" mass="21099">DFRYVKPVYAGSDFKEESDESLHRELSDGTFVDIWGVKRKKVNWGRGSYLEVIESPLREATNVREIENHSWPSVEDFDYQSISRQCSKYKDLAIILTGDRLTTRASVFKLAMYLRGMDKFLMDLVLSPKLVEALVGKLLEFHLEHNRRIFQAAAKEIDIFMLGDDFGTENGLLLSPIYISQVL</sequence>
<accession>X1IBP5</accession>